<accession>F8UBY0</accession>
<organism evidence="1 2">
    <name type="scientific">Escherichia phage phiEB49</name>
    <dbReference type="NCBI Taxonomy" id="1048207"/>
    <lineage>
        <taxon>Viruses</taxon>
        <taxon>Duplodnaviria</taxon>
        <taxon>Heunggongvirae</taxon>
        <taxon>Uroviricota</taxon>
        <taxon>Caudoviricetes</taxon>
        <taxon>Drexlerviridae</taxon>
        <taxon>Rogunavirinae</taxon>
        <taxon>Lindendrivevirus</taxon>
        <taxon>Lindendrivevirus EB49</taxon>
    </lineage>
</organism>
<evidence type="ECO:0000313" key="1">
    <source>
        <dbReference type="EMBL" id="AEI91270.1"/>
    </source>
</evidence>
<protein>
    <submittedName>
        <fullName evidence="1">Gp70</fullName>
    </submittedName>
</protein>
<reference evidence="1 2" key="1">
    <citation type="journal article" date="2011" name="Appl. Environ. Microbiol.">
        <title>Isolation of Generalized Transducing Bacteriophages for Uropathogenic Strains of Escherichia coli.</title>
        <authorList>
            <person name="Battaglioli E.J."/>
            <person name="Baisa G.A."/>
            <person name="Weeks A.E."/>
            <person name="Schroll R.A."/>
            <person name="Hryckowian A.J."/>
            <person name="Welch R.A."/>
        </authorList>
    </citation>
    <scope>NUCLEOTIDE SEQUENCE [LARGE SCALE GENOMIC DNA]</scope>
</reference>
<keyword evidence="2" id="KW-1185">Reference proteome</keyword>
<evidence type="ECO:0000313" key="2">
    <source>
        <dbReference type="Proteomes" id="UP000000296"/>
    </source>
</evidence>
<proteinExistence type="predicted"/>
<dbReference type="KEGG" id="vg:18559267"/>
<dbReference type="Proteomes" id="UP000000296">
    <property type="component" value="Segment"/>
</dbReference>
<sequence>MNNKVENQYEFTTISECVEFHKKFGNLTACDSDCLGLIIVNEGEDYE</sequence>
<dbReference type="RefSeq" id="YP_009018684.1">
    <property type="nucleotide sequence ID" value="NC_023743.1"/>
</dbReference>
<dbReference type="GeneID" id="18559267"/>
<dbReference type="EMBL" id="JF770475">
    <property type="protein sequence ID" value="AEI91270.1"/>
    <property type="molecule type" value="Genomic_DNA"/>
</dbReference>
<name>F8UBY0_9CAUD</name>